<protein>
    <submittedName>
        <fullName evidence="1">Uncharacterized protein</fullName>
    </submittedName>
</protein>
<comment type="caution">
    <text evidence="1">The sequence shown here is derived from an EMBL/GenBank/DDBJ whole genome shotgun (WGS) entry which is preliminary data.</text>
</comment>
<sequence length="240" mass="26897">MYVIDLKTQLSYFKLVKKELRQKLRDTGAKTLLSKVVYLFSIGTNDYFDLLMTNSSVLQSDYSRKQYIGMVIDNLTTIIKIGGRKFGFTSLGPLGCFPASRAIVPGSSGSCLESASEVGKLHNKALSKPLQELESQLTGFQYAIHDLYNSFMEIINNPSRYGFKEVIVASCGSGRYRGIKSCGGMGEIKEYELCDNLDEYMFFDSSHPTEKAYKLIAKLMWSGTSDVTGPYNLKKLIERN</sequence>
<gene>
    <name evidence="1" type="ORF">Pint_30250</name>
</gene>
<evidence type="ECO:0000313" key="2">
    <source>
        <dbReference type="Proteomes" id="UP001163603"/>
    </source>
</evidence>
<organism evidence="1 2">
    <name type="scientific">Pistacia integerrima</name>
    <dbReference type="NCBI Taxonomy" id="434235"/>
    <lineage>
        <taxon>Eukaryota</taxon>
        <taxon>Viridiplantae</taxon>
        <taxon>Streptophyta</taxon>
        <taxon>Embryophyta</taxon>
        <taxon>Tracheophyta</taxon>
        <taxon>Spermatophyta</taxon>
        <taxon>Magnoliopsida</taxon>
        <taxon>eudicotyledons</taxon>
        <taxon>Gunneridae</taxon>
        <taxon>Pentapetalae</taxon>
        <taxon>rosids</taxon>
        <taxon>malvids</taxon>
        <taxon>Sapindales</taxon>
        <taxon>Anacardiaceae</taxon>
        <taxon>Pistacia</taxon>
    </lineage>
</organism>
<dbReference type="Proteomes" id="UP001163603">
    <property type="component" value="Chromosome 15"/>
</dbReference>
<reference evidence="2" key="1">
    <citation type="journal article" date="2023" name="G3 (Bethesda)">
        <title>Genome assembly and association tests identify interacting loci associated with vigor, precocity, and sex in interspecific pistachio rootstocks.</title>
        <authorList>
            <person name="Palmer W."/>
            <person name="Jacygrad E."/>
            <person name="Sagayaradj S."/>
            <person name="Cavanaugh K."/>
            <person name="Han R."/>
            <person name="Bertier L."/>
            <person name="Beede B."/>
            <person name="Kafkas S."/>
            <person name="Golino D."/>
            <person name="Preece J."/>
            <person name="Michelmore R."/>
        </authorList>
    </citation>
    <scope>NUCLEOTIDE SEQUENCE [LARGE SCALE GENOMIC DNA]</scope>
</reference>
<accession>A0ACC0X017</accession>
<keyword evidence="2" id="KW-1185">Reference proteome</keyword>
<evidence type="ECO:0000313" key="1">
    <source>
        <dbReference type="EMBL" id="KAJ0007695.1"/>
    </source>
</evidence>
<proteinExistence type="predicted"/>
<name>A0ACC0X017_9ROSI</name>
<dbReference type="EMBL" id="CM047750">
    <property type="protein sequence ID" value="KAJ0007695.1"/>
    <property type="molecule type" value="Genomic_DNA"/>
</dbReference>